<accession>A0A235B9T4</accession>
<feature type="region of interest" description="Disordered" evidence="9">
    <location>
        <begin position="181"/>
        <end position="219"/>
    </location>
</feature>
<feature type="signal peptide" evidence="10">
    <location>
        <begin position="1"/>
        <end position="25"/>
    </location>
</feature>
<keyword evidence="7" id="KW-0961">Cell wall biogenesis/degradation</keyword>
<dbReference type="Proteomes" id="UP000215459">
    <property type="component" value="Unassembled WGS sequence"/>
</dbReference>
<dbReference type="Gene3D" id="6.20.240.60">
    <property type="match status" value="1"/>
</dbReference>
<dbReference type="InterPro" id="IPR042047">
    <property type="entry name" value="SleB_dom1"/>
</dbReference>
<dbReference type="FunFam" id="6.20.240.60:FF:000001">
    <property type="entry name" value="Spore cortex-lytic enzyme"/>
    <property type="match status" value="1"/>
</dbReference>
<dbReference type="Gene3D" id="1.10.10.2520">
    <property type="entry name" value="Cell wall hydrolase SleB, domain 1"/>
    <property type="match status" value="1"/>
</dbReference>
<dbReference type="OrthoDB" id="9785345at2"/>
<evidence type="ECO:0000256" key="6">
    <source>
        <dbReference type="ARBA" id="ARBA00022969"/>
    </source>
</evidence>
<dbReference type="InterPro" id="IPR036366">
    <property type="entry name" value="PGBDSf"/>
</dbReference>
<dbReference type="GO" id="GO:0009847">
    <property type="term" value="P:spore germination"/>
    <property type="evidence" value="ECO:0007669"/>
    <property type="project" value="UniProtKB-UniRule"/>
</dbReference>
<evidence type="ECO:0000256" key="4">
    <source>
        <dbReference type="ARBA" id="ARBA00022729"/>
    </source>
</evidence>
<dbReference type="GO" id="GO:0071555">
    <property type="term" value="P:cell wall organization"/>
    <property type="evidence" value="ECO:0007669"/>
    <property type="project" value="UniProtKB-KW"/>
</dbReference>
<evidence type="ECO:0000313" key="13">
    <source>
        <dbReference type="EMBL" id="OYD08345.1"/>
    </source>
</evidence>
<dbReference type="Pfam" id="PF01471">
    <property type="entry name" value="PG_binding_1"/>
    <property type="match status" value="2"/>
</dbReference>
<keyword evidence="5" id="KW-0378">Hydrolase</keyword>
<dbReference type="SUPFAM" id="SSF47090">
    <property type="entry name" value="PGBD-like"/>
    <property type="match status" value="2"/>
</dbReference>
<evidence type="ECO:0000256" key="7">
    <source>
        <dbReference type="ARBA" id="ARBA00023316"/>
    </source>
</evidence>
<evidence type="ECO:0000256" key="3">
    <source>
        <dbReference type="ARBA" id="ARBA00022544"/>
    </source>
</evidence>
<feature type="domain" description="Peptidoglycan binding-like" evidence="11">
    <location>
        <begin position="124"/>
        <end position="173"/>
    </location>
</feature>
<evidence type="ECO:0000256" key="10">
    <source>
        <dbReference type="SAM" id="SignalP"/>
    </source>
</evidence>
<keyword evidence="14" id="KW-1185">Reference proteome</keyword>
<evidence type="ECO:0000259" key="11">
    <source>
        <dbReference type="Pfam" id="PF01471"/>
    </source>
</evidence>
<comment type="similarity">
    <text evidence="1">Belongs to the SleB family.</text>
</comment>
<dbReference type="RefSeq" id="WP_094263650.1">
    <property type="nucleotide sequence ID" value="NZ_NOWF01000003.1"/>
</dbReference>
<dbReference type="EMBL" id="NOWF01000003">
    <property type="protein sequence ID" value="OYD08345.1"/>
    <property type="molecule type" value="Genomic_DNA"/>
</dbReference>
<dbReference type="Gene3D" id="1.10.101.10">
    <property type="entry name" value="PGBD-like superfamily/PGBD"/>
    <property type="match status" value="2"/>
</dbReference>
<dbReference type="Pfam" id="PF07486">
    <property type="entry name" value="Hydrolase_2"/>
    <property type="match status" value="1"/>
</dbReference>
<organism evidence="13 14">
    <name type="scientific">Paludifilum halophilum</name>
    <dbReference type="NCBI Taxonomy" id="1642702"/>
    <lineage>
        <taxon>Bacteria</taxon>
        <taxon>Bacillati</taxon>
        <taxon>Bacillota</taxon>
        <taxon>Bacilli</taxon>
        <taxon>Bacillales</taxon>
        <taxon>Thermoactinomycetaceae</taxon>
        <taxon>Paludifilum</taxon>
    </lineage>
</organism>
<evidence type="ECO:0000256" key="9">
    <source>
        <dbReference type="SAM" id="MobiDB-lite"/>
    </source>
</evidence>
<evidence type="ECO:0000313" key="14">
    <source>
        <dbReference type="Proteomes" id="UP000215459"/>
    </source>
</evidence>
<feature type="chain" id="PRO_5039714801" description="Spore cortex-lytic enzyme" evidence="10">
    <location>
        <begin position="26"/>
        <end position="335"/>
    </location>
</feature>
<keyword evidence="6" id="KW-0749">Sporulation</keyword>
<sequence length="335" mass="37344">MNKRYLILLCACVLLLAGIASPVVHGVKAEPSFGKKELRIGSTGGEVYELQGRLKYLGFYKGNIDGDFRQRTHRAVRLFQSQFGLKVDGVAGAKTKKKLYQATRGWSPGVERRIYKKGDQGGYVWELQQRLRFIGFYGGKVDGKFGAKTDRAVRSFQTRFGLKVDGKVGARTKLKLWKATQDYQPEDKKKAPKQQRGKPKGVTRTKPMNKVPKTSAGMSKQEIQMMAQAVHAEARGEPHIGKVAVAAVMLNRMESDEFPDSPSAIIFEPLAFEAVQDGQIHMAPEPEAKKAVNDALNGWDPSGGALYYFNPDTATSNWIWGRPQIKRIGKHIFTK</sequence>
<protein>
    <recommendedName>
        <fullName evidence="2 8">Spore cortex-lytic enzyme</fullName>
    </recommendedName>
</protein>
<evidence type="ECO:0000256" key="2">
    <source>
        <dbReference type="ARBA" id="ARBA00018364"/>
    </source>
</evidence>
<keyword evidence="4 10" id="KW-0732">Signal</keyword>
<dbReference type="InterPro" id="IPR014224">
    <property type="entry name" value="Spore_cortex_SleB"/>
</dbReference>
<reference evidence="13 14" key="1">
    <citation type="submission" date="2017-07" db="EMBL/GenBank/DDBJ databases">
        <title>The genome sequence of Paludifilum halophilum highlights mechanisms for microbial adaptation to high salt environemnts.</title>
        <authorList>
            <person name="Belbahri L."/>
        </authorList>
    </citation>
    <scope>NUCLEOTIDE SEQUENCE [LARGE SCALE GENOMIC DNA]</scope>
    <source>
        <strain evidence="13 14">DSM 102817</strain>
    </source>
</reference>
<gene>
    <name evidence="13" type="primary">sleB</name>
    <name evidence="13" type="ORF">CHM34_05745</name>
</gene>
<proteinExistence type="inferred from homology"/>
<evidence type="ECO:0000256" key="5">
    <source>
        <dbReference type="ARBA" id="ARBA00022801"/>
    </source>
</evidence>
<feature type="domain" description="Cell wall hydrolase SleB" evidence="12">
    <location>
        <begin position="236"/>
        <end position="333"/>
    </location>
</feature>
<dbReference type="InterPro" id="IPR036365">
    <property type="entry name" value="PGBD-like_sf"/>
</dbReference>
<evidence type="ECO:0000256" key="8">
    <source>
        <dbReference type="NCBIfam" id="TIGR02869"/>
    </source>
</evidence>
<dbReference type="InterPro" id="IPR002477">
    <property type="entry name" value="Peptidoglycan-bd-like"/>
</dbReference>
<evidence type="ECO:0000259" key="12">
    <source>
        <dbReference type="Pfam" id="PF07486"/>
    </source>
</evidence>
<evidence type="ECO:0000256" key="1">
    <source>
        <dbReference type="ARBA" id="ARBA00007010"/>
    </source>
</evidence>
<name>A0A235B9T4_9BACL</name>
<dbReference type="NCBIfam" id="TIGR02869">
    <property type="entry name" value="spore_SleB"/>
    <property type="match status" value="1"/>
</dbReference>
<dbReference type="GO" id="GO:0016787">
    <property type="term" value="F:hydrolase activity"/>
    <property type="evidence" value="ECO:0007669"/>
    <property type="project" value="UniProtKB-KW"/>
</dbReference>
<feature type="domain" description="Peptidoglycan binding-like" evidence="11">
    <location>
        <begin position="43"/>
        <end position="99"/>
    </location>
</feature>
<dbReference type="InterPro" id="IPR011105">
    <property type="entry name" value="Cell_wall_hydrolase_SleB"/>
</dbReference>
<comment type="caution">
    <text evidence="13">The sequence shown here is derived from an EMBL/GenBank/DDBJ whole genome shotgun (WGS) entry which is preliminary data.</text>
</comment>
<feature type="compositionally biased region" description="Basic residues" evidence="9">
    <location>
        <begin position="190"/>
        <end position="203"/>
    </location>
</feature>
<keyword evidence="3" id="KW-0309">Germination</keyword>
<dbReference type="AlphaFoldDB" id="A0A235B9T4"/>
<dbReference type="GO" id="GO:0030435">
    <property type="term" value="P:sporulation resulting in formation of a cellular spore"/>
    <property type="evidence" value="ECO:0007669"/>
    <property type="project" value="UniProtKB-KW"/>
</dbReference>